<dbReference type="Proteomes" id="UP001197741">
    <property type="component" value="Unassembled WGS sequence"/>
</dbReference>
<dbReference type="EMBL" id="QSEN01000021">
    <property type="protein sequence ID" value="RGZ74497.1"/>
    <property type="molecule type" value="Genomic_DNA"/>
</dbReference>
<evidence type="ECO:0000313" key="14">
    <source>
        <dbReference type="Proteomes" id="UP000095673"/>
    </source>
</evidence>
<dbReference type="EMBL" id="CYXM01000028">
    <property type="protein sequence ID" value="CUN29660.1"/>
    <property type="molecule type" value="Genomic_DNA"/>
</dbReference>
<evidence type="ECO:0000313" key="22">
    <source>
        <dbReference type="Proteomes" id="UP000285865"/>
    </source>
</evidence>
<dbReference type="Proteomes" id="UP000283765">
    <property type="component" value="Unassembled WGS sequence"/>
</dbReference>
<evidence type="ECO:0000313" key="5">
    <source>
        <dbReference type="EMBL" id="RGM72637.1"/>
    </source>
</evidence>
<evidence type="ECO:0000313" key="1">
    <source>
        <dbReference type="EMBL" id="CUN29660.1"/>
    </source>
</evidence>
<name>A0A173VSC5_9FIRM</name>
<evidence type="ECO:0000313" key="20">
    <source>
        <dbReference type="Proteomes" id="UP000283765"/>
    </source>
</evidence>
<evidence type="ECO:0000313" key="8">
    <source>
        <dbReference type="EMBL" id="RGZ74497.1"/>
    </source>
</evidence>
<sequence length="245" mass="28472">MSFNSQFKLIFGETFQTEGFRYCSKLNVFVKMLNEDLMAFFGVKTAPAWNKGAKGFFLTAGIISTYHSSIDKKSILYAGQDLNSFLPRNEARVSFEYTEDTMEEIISATALYVKERLMPIFNRVYDLDSFIDFLKEYSINKLRACDTFEGESLVLIKTDNHDDFQTYFQQHLDELYAQIDAGNVGDGYTKEMAYDDLFHGIIESIVYPRDKVYSDKSLYNEALEEAERRKSENMKKLYSYQILKS</sequence>
<dbReference type="EMBL" id="QSDV01000019">
    <property type="protein sequence ID" value="RGZ17321.1"/>
    <property type="molecule type" value="Genomic_DNA"/>
</dbReference>
<dbReference type="Proteomes" id="UP000285865">
    <property type="component" value="Unassembled WGS sequence"/>
</dbReference>
<dbReference type="EMBL" id="QSQP01000004">
    <property type="protein sequence ID" value="RGK44108.1"/>
    <property type="molecule type" value="Genomic_DNA"/>
</dbReference>
<evidence type="ECO:0000313" key="11">
    <source>
        <dbReference type="EMBL" id="RHI15096.1"/>
    </source>
</evidence>
<accession>A0A173VSC5</accession>
<proteinExistence type="predicted"/>
<evidence type="ECO:0000313" key="18">
    <source>
        <dbReference type="Proteomes" id="UP000283431"/>
    </source>
</evidence>
<dbReference type="Proteomes" id="UP000283501">
    <property type="component" value="Unassembled WGS sequence"/>
</dbReference>
<dbReference type="EMBL" id="QRXR01000030">
    <property type="protein sequence ID" value="RGU20351.1"/>
    <property type="molecule type" value="Genomic_DNA"/>
</dbReference>
<evidence type="ECO:0000313" key="6">
    <source>
        <dbReference type="EMBL" id="RGU20351.1"/>
    </source>
</evidence>
<evidence type="ECO:0000313" key="13">
    <source>
        <dbReference type="EMBL" id="TYL57674.1"/>
    </source>
</evidence>
<dbReference type="Proteomes" id="UP000479563">
    <property type="component" value="Unassembled WGS sequence"/>
</dbReference>
<reference evidence="13 24" key="4">
    <citation type="submission" date="2019-08" db="EMBL/GenBank/DDBJ databases">
        <authorList>
            <person name="Duncan S."/>
            <person name="Walker A."/>
        </authorList>
    </citation>
    <scope>NUCLEOTIDE SEQUENCE [LARGE SCALE GENOMIC DNA]</scope>
    <source>
        <strain evidence="13 24">L2-21</strain>
    </source>
</reference>
<evidence type="ECO:0000313" key="15">
    <source>
        <dbReference type="Proteomes" id="UP000260758"/>
    </source>
</evidence>
<reference evidence="13 24" key="5">
    <citation type="submission" date="2019-09" db="EMBL/GenBank/DDBJ databases">
        <title>Strain-level analysis of Eubacterium rectale using genomes from metagenomes.</title>
        <authorList>
            <person name="Karcher N."/>
            <person name="Segata N."/>
        </authorList>
    </citation>
    <scope>NUCLEOTIDE SEQUENCE [LARGE SCALE GENOMIC DNA]</scope>
    <source>
        <strain evidence="13 24">L2-21</strain>
    </source>
</reference>
<dbReference type="EMBL" id="QSFB01000004">
    <property type="protein sequence ID" value="RHA15319.1"/>
    <property type="molecule type" value="Genomic_DNA"/>
</dbReference>
<evidence type="ECO:0000313" key="2">
    <source>
        <dbReference type="EMBL" id="MCB6962399.1"/>
    </source>
</evidence>
<dbReference type="Proteomes" id="UP000260758">
    <property type="component" value="Unassembled WGS sequence"/>
</dbReference>
<evidence type="ECO:0000313" key="23">
    <source>
        <dbReference type="Proteomes" id="UP000286341"/>
    </source>
</evidence>
<evidence type="ECO:0000313" key="7">
    <source>
        <dbReference type="EMBL" id="RGZ17321.1"/>
    </source>
</evidence>
<evidence type="ECO:0000313" key="4">
    <source>
        <dbReference type="EMBL" id="RGK44108.1"/>
    </source>
</evidence>
<evidence type="ECO:0000313" key="16">
    <source>
        <dbReference type="Proteomes" id="UP000261052"/>
    </source>
</evidence>
<evidence type="ECO:0000313" key="9">
    <source>
        <dbReference type="EMBL" id="RHA15319.1"/>
    </source>
</evidence>
<dbReference type="Proteomes" id="UP000324325">
    <property type="component" value="Unassembled WGS sequence"/>
</dbReference>
<dbReference type="EMBL" id="QSKY01000009">
    <property type="protein sequence ID" value="RHF04585.1"/>
    <property type="molecule type" value="Genomic_DNA"/>
</dbReference>
<gene>
    <name evidence="12" type="ORF">DW028_06875</name>
    <name evidence="11" type="ORF">DW172_17250</name>
    <name evidence="10" type="ORF">DW703_07435</name>
    <name evidence="9" type="ORF">DW948_04760</name>
    <name evidence="8" type="ORF">DW975_11085</name>
    <name evidence="6" type="ORF">DWW89_14030</name>
    <name evidence="7" type="ORF">DXA03_10450</name>
    <name evidence="5" type="ORF">DXB99_06080</name>
    <name evidence="4" type="ORF">DXD13_03980</name>
    <name evidence="1" type="ORF">ERS852580_03440</name>
    <name evidence="13" type="ORF">FYL37_08725</name>
    <name evidence="3" type="ORF">GKE07_14310</name>
    <name evidence="2" type="ORF">LIZ82_16135</name>
</gene>
<dbReference type="EMBL" id="JAJCJQ010000055">
    <property type="protein sequence ID" value="MCB6962399.1"/>
    <property type="molecule type" value="Genomic_DNA"/>
</dbReference>
<dbReference type="RefSeq" id="WP_015569151.1">
    <property type="nucleotide sequence ID" value="NZ_CYXM01000028.1"/>
</dbReference>
<reference evidence="1 14" key="1">
    <citation type="submission" date="2015-09" db="EMBL/GenBank/DDBJ databases">
        <authorList>
            <consortium name="Pathogen Informatics"/>
        </authorList>
    </citation>
    <scope>NUCLEOTIDE SEQUENCE [LARGE SCALE GENOMIC DNA]</scope>
    <source>
        <strain evidence="1 14">2789STDY5834968</strain>
    </source>
</reference>
<evidence type="ECO:0008006" key="26">
    <source>
        <dbReference type="Google" id="ProtNLM"/>
    </source>
</evidence>
<reference evidence="15 16" key="2">
    <citation type="submission" date="2018-08" db="EMBL/GenBank/DDBJ databases">
        <title>A genome reference for cultivated species of the human gut microbiota.</title>
        <authorList>
            <person name="Zou Y."/>
            <person name="Xue W."/>
            <person name="Luo G."/>
        </authorList>
    </citation>
    <scope>NUCLEOTIDE SEQUENCE [LARGE SCALE GENOMIC DNA]</scope>
    <source>
        <strain evidence="6 20">AF17-27</strain>
        <strain evidence="12 17">AF38-24</strain>
        <strain evidence="11 22">AM16-11</strain>
        <strain evidence="10 19">AM26-2LB</strain>
        <strain evidence="9 23">AM44-1AT</strain>
        <strain evidence="8 18">AM48-7</strain>
        <strain evidence="7 21">AM54-25XD</strain>
        <strain evidence="5 15">OM07-13</strain>
        <strain evidence="4 16">TF11-15AC</strain>
    </source>
</reference>
<evidence type="ECO:0000313" key="21">
    <source>
        <dbReference type="Proteomes" id="UP000285209"/>
    </source>
</evidence>
<reference evidence="3 25" key="3">
    <citation type="journal article" date="2019" name="Nat. Med.">
        <title>A library of human gut bacterial isolates paired with longitudinal multiomics data enables mechanistic microbiome research.</title>
        <authorList>
            <person name="Poyet M."/>
            <person name="Groussin M."/>
            <person name="Gibbons S.M."/>
            <person name="Avila-Pacheco J."/>
            <person name="Jiang X."/>
            <person name="Kearney S.M."/>
            <person name="Perrotta A.R."/>
            <person name="Berdy B."/>
            <person name="Zhao S."/>
            <person name="Lieberman T.D."/>
            <person name="Swanson P.K."/>
            <person name="Smith M."/>
            <person name="Roesemann S."/>
            <person name="Alexander J.E."/>
            <person name="Rich S.A."/>
            <person name="Livny J."/>
            <person name="Vlamakis H."/>
            <person name="Clish C."/>
            <person name="Bullock K."/>
            <person name="Deik A."/>
            <person name="Scott J."/>
            <person name="Pierce K.A."/>
            <person name="Xavier R.J."/>
            <person name="Alm E.J."/>
        </authorList>
    </citation>
    <scope>NUCLEOTIDE SEQUENCE [LARGE SCALE GENOMIC DNA]</scope>
    <source>
        <strain evidence="3 25">BIOML-A11</strain>
    </source>
</reference>
<evidence type="ECO:0000313" key="10">
    <source>
        <dbReference type="EMBL" id="RHF04585.1"/>
    </source>
</evidence>
<dbReference type="EMBL" id="VSTG01000010">
    <property type="protein sequence ID" value="TYL57674.1"/>
    <property type="molecule type" value="Genomic_DNA"/>
</dbReference>
<dbReference type="Proteomes" id="UP000283431">
    <property type="component" value="Unassembled WGS sequence"/>
</dbReference>
<dbReference type="EMBL" id="QRON01000003">
    <property type="protein sequence ID" value="RHL29105.1"/>
    <property type="molecule type" value="Genomic_DNA"/>
</dbReference>
<dbReference type="Proteomes" id="UP000283297">
    <property type="component" value="Unassembled WGS sequence"/>
</dbReference>
<evidence type="ECO:0000313" key="25">
    <source>
        <dbReference type="Proteomes" id="UP000479563"/>
    </source>
</evidence>
<reference evidence="2" key="6">
    <citation type="submission" date="2021-10" db="EMBL/GenBank/DDBJ databases">
        <title>Collection of gut derived symbiotic bacterial strains cultured from healthy donors.</title>
        <authorList>
            <person name="Lin H."/>
            <person name="Littmann E."/>
            <person name="Kohout C."/>
            <person name="Pamer E.G."/>
        </authorList>
    </citation>
    <scope>NUCLEOTIDE SEQUENCE</scope>
    <source>
        <strain evidence="2">DFI.7.28A</strain>
    </source>
</reference>
<dbReference type="Proteomes" id="UP000286341">
    <property type="component" value="Unassembled WGS sequence"/>
</dbReference>
<evidence type="ECO:0000313" key="12">
    <source>
        <dbReference type="EMBL" id="RHL29105.1"/>
    </source>
</evidence>
<evidence type="ECO:0000313" key="17">
    <source>
        <dbReference type="Proteomes" id="UP000283297"/>
    </source>
</evidence>
<dbReference type="Proteomes" id="UP000095673">
    <property type="component" value="Unassembled WGS sequence"/>
</dbReference>
<dbReference type="EMBL" id="WKQP01000031">
    <property type="protein sequence ID" value="MSC61345.1"/>
    <property type="molecule type" value="Genomic_DNA"/>
</dbReference>
<dbReference type="EMBL" id="QSTP01000004">
    <property type="protein sequence ID" value="RGM72637.1"/>
    <property type="molecule type" value="Genomic_DNA"/>
</dbReference>
<evidence type="ECO:0000313" key="3">
    <source>
        <dbReference type="EMBL" id="MSC61345.1"/>
    </source>
</evidence>
<dbReference type="Proteomes" id="UP000285209">
    <property type="component" value="Unassembled WGS sequence"/>
</dbReference>
<dbReference type="AlphaFoldDB" id="A0A173VSC5"/>
<evidence type="ECO:0000313" key="19">
    <source>
        <dbReference type="Proteomes" id="UP000283501"/>
    </source>
</evidence>
<protein>
    <recommendedName>
        <fullName evidence="26">DUF4304 domain-containing protein</fullName>
    </recommendedName>
</protein>
<dbReference type="EMBL" id="QRKN01000055">
    <property type="protein sequence ID" value="RHI15096.1"/>
    <property type="molecule type" value="Genomic_DNA"/>
</dbReference>
<organism evidence="1 14">
    <name type="scientific">Agathobacter rectalis</name>
    <dbReference type="NCBI Taxonomy" id="39491"/>
    <lineage>
        <taxon>Bacteria</taxon>
        <taxon>Bacillati</taxon>
        <taxon>Bacillota</taxon>
        <taxon>Clostridia</taxon>
        <taxon>Lachnospirales</taxon>
        <taxon>Lachnospiraceae</taxon>
        <taxon>Agathobacter</taxon>
    </lineage>
</organism>
<dbReference type="Proteomes" id="UP000261052">
    <property type="component" value="Unassembled WGS sequence"/>
</dbReference>
<evidence type="ECO:0000313" key="24">
    <source>
        <dbReference type="Proteomes" id="UP000324325"/>
    </source>
</evidence>